<dbReference type="Pfam" id="PF08447">
    <property type="entry name" value="PAS_3"/>
    <property type="match status" value="1"/>
</dbReference>
<dbReference type="InterPro" id="IPR013088">
    <property type="entry name" value="Znf_NHR/GATA"/>
</dbReference>
<evidence type="ECO:0000256" key="1">
    <source>
        <dbReference type="ARBA" id="ARBA00022723"/>
    </source>
</evidence>
<feature type="domain" description="GATA-type" evidence="7">
    <location>
        <begin position="317"/>
        <end position="350"/>
    </location>
</feature>
<dbReference type="PANTHER" id="PTHR45658:SF18">
    <property type="entry name" value="PROTEIN GAT2"/>
    <property type="match status" value="1"/>
</dbReference>
<evidence type="ECO:0000256" key="5">
    <source>
        <dbReference type="SAM" id="MobiDB-lite"/>
    </source>
</evidence>
<evidence type="ECO:0000256" key="4">
    <source>
        <dbReference type="PROSITE-ProRule" id="PRU00094"/>
    </source>
</evidence>
<sequence length="365" mass="41130">MNPANSQEASSSSGHGLQPAENPTNTTQSSYSYQPFQSDFNHTSRPASSSQTSATTNPFLHSINNSQVSTSISKNNFPISGSHLIEFTKRKNWSHRIIDQLSDLYYVINPAGRFMYCSPSSLPLVGYSPAELVGRNIVDFIHVDDVDIFIRCIKQSISEQNFKLFYRFRKKDDRFVMLEAQGHPYKKGNSTETKCFFSIARPYPLKATSNMDKILELKLENEILSQKLQQLRASFDEDYASPQNYMNQEPDDEQPEDIPYSEDPRISLDLRGGGIDRGSSSSTSNSCITARNDQPIIPATSAVPTIIKKKRKHKLEDDIDRVCTECGKTDSPEWRKGPHGPKTLCNACGLRWAKKSRRESKGEDP</sequence>
<keyword evidence="3" id="KW-0862">Zinc</keyword>
<dbReference type="PROSITE" id="PS50114">
    <property type="entry name" value="GATA_ZN_FINGER_2"/>
    <property type="match status" value="1"/>
</dbReference>
<evidence type="ECO:0000313" key="8">
    <source>
        <dbReference type="EMBL" id="ORX84982.1"/>
    </source>
</evidence>
<dbReference type="InterPro" id="IPR000014">
    <property type="entry name" value="PAS"/>
</dbReference>
<evidence type="ECO:0000256" key="3">
    <source>
        <dbReference type="ARBA" id="ARBA00022833"/>
    </source>
</evidence>
<evidence type="ECO:0000259" key="6">
    <source>
        <dbReference type="PROSITE" id="PS50112"/>
    </source>
</evidence>
<feature type="compositionally biased region" description="Acidic residues" evidence="5">
    <location>
        <begin position="249"/>
        <end position="260"/>
    </location>
</feature>
<dbReference type="NCBIfam" id="TIGR00229">
    <property type="entry name" value="sensory_box"/>
    <property type="match status" value="1"/>
</dbReference>
<dbReference type="PROSITE" id="PS50112">
    <property type="entry name" value="PAS"/>
    <property type="match status" value="1"/>
</dbReference>
<dbReference type="GO" id="GO:0006355">
    <property type="term" value="P:regulation of DNA-templated transcription"/>
    <property type="evidence" value="ECO:0007669"/>
    <property type="project" value="InterPro"/>
</dbReference>
<dbReference type="SMR" id="A0A1Y1XH20"/>
<gene>
    <name evidence="8" type="ORF">K493DRAFT_341856</name>
</gene>
<dbReference type="InterPro" id="IPR000679">
    <property type="entry name" value="Znf_GATA"/>
</dbReference>
<keyword evidence="2 4" id="KW-0863">Zinc-finger</keyword>
<dbReference type="SMART" id="SM00401">
    <property type="entry name" value="ZnF_GATA"/>
    <property type="match status" value="1"/>
</dbReference>
<dbReference type="SUPFAM" id="SSF55785">
    <property type="entry name" value="PYP-like sensor domain (PAS domain)"/>
    <property type="match status" value="1"/>
</dbReference>
<dbReference type="Gene3D" id="3.30.450.20">
    <property type="entry name" value="PAS domain"/>
    <property type="match status" value="1"/>
</dbReference>
<keyword evidence="9" id="KW-1185">Reference proteome</keyword>
<keyword evidence="1" id="KW-0479">Metal-binding</keyword>
<dbReference type="STRING" id="1314790.A0A1Y1XH20"/>
<dbReference type="AlphaFoldDB" id="A0A1Y1XH20"/>
<dbReference type="PROSITE" id="PS00344">
    <property type="entry name" value="GATA_ZN_FINGER_1"/>
    <property type="match status" value="1"/>
</dbReference>
<dbReference type="CDD" id="cd00130">
    <property type="entry name" value="PAS"/>
    <property type="match status" value="1"/>
</dbReference>
<feature type="region of interest" description="Disordered" evidence="5">
    <location>
        <begin position="241"/>
        <end position="264"/>
    </location>
</feature>
<dbReference type="InterPro" id="IPR013655">
    <property type="entry name" value="PAS_fold_3"/>
</dbReference>
<name>A0A1Y1XH20_9FUNG</name>
<organism evidence="8 9">
    <name type="scientific">Basidiobolus meristosporus CBS 931.73</name>
    <dbReference type="NCBI Taxonomy" id="1314790"/>
    <lineage>
        <taxon>Eukaryota</taxon>
        <taxon>Fungi</taxon>
        <taxon>Fungi incertae sedis</taxon>
        <taxon>Zoopagomycota</taxon>
        <taxon>Entomophthoromycotina</taxon>
        <taxon>Basidiobolomycetes</taxon>
        <taxon>Basidiobolales</taxon>
        <taxon>Basidiobolaceae</taxon>
        <taxon>Basidiobolus</taxon>
    </lineage>
</organism>
<dbReference type="EMBL" id="MCFE01000599">
    <property type="protein sequence ID" value="ORX84982.1"/>
    <property type="molecule type" value="Genomic_DNA"/>
</dbReference>
<evidence type="ECO:0008006" key="10">
    <source>
        <dbReference type="Google" id="ProtNLM"/>
    </source>
</evidence>
<evidence type="ECO:0000313" key="9">
    <source>
        <dbReference type="Proteomes" id="UP000193498"/>
    </source>
</evidence>
<dbReference type="PANTHER" id="PTHR45658">
    <property type="entry name" value="GATA TRANSCRIPTION FACTOR"/>
    <property type="match status" value="1"/>
</dbReference>
<proteinExistence type="predicted"/>
<evidence type="ECO:0000256" key="2">
    <source>
        <dbReference type="ARBA" id="ARBA00022771"/>
    </source>
</evidence>
<feature type="region of interest" description="Disordered" evidence="5">
    <location>
        <begin position="1"/>
        <end position="58"/>
    </location>
</feature>
<protein>
    <recommendedName>
        <fullName evidence="10">GATA-domain-containing protein</fullName>
    </recommendedName>
</protein>
<dbReference type="SUPFAM" id="SSF57716">
    <property type="entry name" value="Glucocorticoid receptor-like (DNA-binding domain)"/>
    <property type="match status" value="1"/>
</dbReference>
<dbReference type="Proteomes" id="UP000193498">
    <property type="component" value="Unassembled WGS sequence"/>
</dbReference>
<dbReference type="OrthoDB" id="2162994at2759"/>
<dbReference type="Gene3D" id="3.30.50.10">
    <property type="entry name" value="Erythroid Transcription Factor GATA-1, subunit A"/>
    <property type="match status" value="1"/>
</dbReference>
<evidence type="ECO:0000259" key="7">
    <source>
        <dbReference type="PROSITE" id="PS50114"/>
    </source>
</evidence>
<reference evidence="8 9" key="1">
    <citation type="submission" date="2016-07" db="EMBL/GenBank/DDBJ databases">
        <title>Pervasive Adenine N6-methylation of Active Genes in Fungi.</title>
        <authorList>
            <consortium name="DOE Joint Genome Institute"/>
            <person name="Mondo S.J."/>
            <person name="Dannebaum R.O."/>
            <person name="Kuo R.C."/>
            <person name="Labutti K."/>
            <person name="Haridas S."/>
            <person name="Kuo A."/>
            <person name="Salamov A."/>
            <person name="Ahrendt S.R."/>
            <person name="Lipzen A."/>
            <person name="Sullivan W."/>
            <person name="Andreopoulos W.B."/>
            <person name="Clum A."/>
            <person name="Lindquist E."/>
            <person name="Daum C."/>
            <person name="Ramamoorthy G.K."/>
            <person name="Gryganskyi A."/>
            <person name="Culley D."/>
            <person name="Magnuson J.K."/>
            <person name="James T.Y."/>
            <person name="O'Malley M.A."/>
            <person name="Stajich J.E."/>
            <person name="Spatafora J.W."/>
            <person name="Visel A."/>
            <person name="Grigoriev I.V."/>
        </authorList>
    </citation>
    <scope>NUCLEOTIDE SEQUENCE [LARGE SCALE GENOMIC DNA]</scope>
    <source>
        <strain evidence="8 9">CBS 931.73</strain>
    </source>
</reference>
<dbReference type="InParanoid" id="A0A1Y1XH20"/>
<dbReference type="GO" id="GO:0043565">
    <property type="term" value="F:sequence-specific DNA binding"/>
    <property type="evidence" value="ECO:0007669"/>
    <property type="project" value="InterPro"/>
</dbReference>
<feature type="domain" description="PAS" evidence="6">
    <location>
        <begin position="90"/>
        <end position="160"/>
    </location>
</feature>
<dbReference type="InterPro" id="IPR035965">
    <property type="entry name" value="PAS-like_dom_sf"/>
</dbReference>
<dbReference type="Pfam" id="PF00320">
    <property type="entry name" value="GATA"/>
    <property type="match status" value="1"/>
</dbReference>
<accession>A0A1Y1XH20</accession>
<comment type="caution">
    <text evidence="8">The sequence shown here is derived from an EMBL/GenBank/DDBJ whole genome shotgun (WGS) entry which is preliminary data.</text>
</comment>
<dbReference type="InterPro" id="IPR051140">
    <property type="entry name" value="GATA_TF"/>
</dbReference>
<dbReference type="SMART" id="SM00091">
    <property type="entry name" value="PAS"/>
    <property type="match status" value="1"/>
</dbReference>
<dbReference type="CDD" id="cd00202">
    <property type="entry name" value="ZnF_GATA"/>
    <property type="match status" value="1"/>
</dbReference>
<dbReference type="GO" id="GO:0008270">
    <property type="term" value="F:zinc ion binding"/>
    <property type="evidence" value="ECO:0007669"/>
    <property type="project" value="UniProtKB-KW"/>
</dbReference>